<feature type="transmembrane region" description="Helical" evidence="7">
    <location>
        <begin position="303"/>
        <end position="332"/>
    </location>
</feature>
<evidence type="ECO:0000256" key="7">
    <source>
        <dbReference type="SAM" id="Phobius"/>
    </source>
</evidence>
<dbReference type="EMBL" id="JAVRQI010000019">
    <property type="protein sequence ID" value="MDT1064243.1"/>
    <property type="molecule type" value="Genomic_DNA"/>
</dbReference>
<keyword evidence="3" id="KW-1003">Cell membrane</keyword>
<keyword evidence="5 7" id="KW-1133">Transmembrane helix</keyword>
<protein>
    <submittedName>
        <fullName evidence="9">MFS transporter</fullName>
    </submittedName>
</protein>
<evidence type="ECO:0000256" key="4">
    <source>
        <dbReference type="ARBA" id="ARBA00022692"/>
    </source>
</evidence>
<keyword evidence="4 7" id="KW-0812">Transmembrane</keyword>
<comment type="caution">
    <text evidence="9">The sequence shown here is derived from an EMBL/GenBank/DDBJ whole genome shotgun (WGS) entry which is preliminary data.</text>
</comment>
<dbReference type="PROSITE" id="PS50850">
    <property type="entry name" value="MFS"/>
    <property type="match status" value="1"/>
</dbReference>
<dbReference type="InterPro" id="IPR010290">
    <property type="entry name" value="TM_effector"/>
</dbReference>
<feature type="transmembrane region" description="Helical" evidence="7">
    <location>
        <begin position="54"/>
        <end position="79"/>
    </location>
</feature>
<evidence type="ECO:0000313" key="10">
    <source>
        <dbReference type="Proteomes" id="UP001251085"/>
    </source>
</evidence>
<keyword evidence="2" id="KW-0813">Transport</keyword>
<evidence type="ECO:0000256" key="3">
    <source>
        <dbReference type="ARBA" id="ARBA00022475"/>
    </source>
</evidence>
<dbReference type="CDD" id="cd06173">
    <property type="entry name" value="MFS_MefA_like"/>
    <property type="match status" value="1"/>
</dbReference>
<evidence type="ECO:0000256" key="2">
    <source>
        <dbReference type="ARBA" id="ARBA00022448"/>
    </source>
</evidence>
<feature type="transmembrane region" description="Helical" evidence="7">
    <location>
        <begin position="21"/>
        <end position="48"/>
    </location>
</feature>
<feature type="domain" description="Major facilitator superfamily (MFS) profile" evidence="8">
    <location>
        <begin position="20"/>
        <end position="407"/>
    </location>
</feature>
<feature type="transmembrane region" description="Helical" evidence="7">
    <location>
        <begin position="234"/>
        <end position="255"/>
    </location>
</feature>
<dbReference type="SUPFAM" id="SSF103473">
    <property type="entry name" value="MFS general substrate transporter"/>
    <property type="match status" value="1"/>
</dbReference>
<comment type="subcellular location">
    <subcellularLocation>
        <location evidence="1">Cell membrane</location>
        <topology evidence="1">Multi-pass membrane protein</topology>
    </subcellularLocation>
</comment>
<dbReference type="RefSeq" id="WP_311761331.1">
    <property type="nucleotide sequence ID" value="NZ_JAVRQI010000019.1"/>
</dbReference>
<evidence type="ECO:0000256" key="1">
    <source>
        <dbReference type="ARBA" id="ARBA00004651"/>
    </source>
</evidence>
<evidence type="ECO:0000313" key="9">
    <source>
        <dbReference type="EMBL" id="MDT1064243.1"/>
    </source>
</evidence>
<feature type="transmembrane region" description="Helical" evidence="7">
    <location>
        <begin position="115"/>
        <end position="137"/>
    </location>
</feature>
<dbReference type="InterPro" id="IPR020846">
    <property type="entry name" value="MFS_dom"/>
</dbReference>
<feature type="transmembrane region" description="Helical" evidence="7">
    <location>
        <begin position="172"/>
        <end position="199"/>
    </location>
</feature>
<dbReference type="Pfam" id="PF05977">
    <property type="entry name" value="MFS_3"/>
    <property type="match status" value="1"/>
</dbReference>
<reference evidence="10" key="1">
    <citation type="submission" date="2023-07" db="EMBL/GenBank/DDBJ databases">
        <title>Characterization of two Paracoccaceae strains isolated from Phycosphere and proposal of Xinfangfangia lacusdiani sp. nov.</title>
        <authorList>
            <person name="Deng Y."/>
            <person name="Zhang Y.Q."/>
        </authorList>
    </citation>
    <scope>NUCLEOTIDE SEQUENCE [LARGE SCALE GENOMIC DNA]</scope>
    <source>
        <strain evidence="10">CPCC 101403</strain>
    </source>
</reference>
<proteinExistence type="predicted"/>
<name>A0ABU3EJ06_9RHOB</name>
<accession>A0ABU3EJ06</accession>
<organism evidence="9 10">
    <name type="scientific">Paracoccus broussonetiae</name>
    <dbReference type="NCBI Taxonomy" id="3075834"/>
    <lineage>
        <taxon>Bacteria</taxon>
        <taxon>Pseudomonadati</taxon>
        <taxon>Pseudomonadota</taxon>
        <taxon>Alphaproteobacteria</taxon>
        <taxon>Rhodobacterales</taxon>
        <taxon>Paracoccaceae</taxon>
        <taxon>Paracoccus</taxon>
    </lineage>
</organism>
<evidence type="ECO:0000256" key="6">
    <source>
        <dbReference type="ARBA" id="ARBA00023136"/>
    </source>
</evidence>
<feature type="transmembrane region" description="Helical" evidence="7">
    <location>
        <begin position="383"/>
        <end position="403"/>
    </location>
</feature>
<dbReference type="PANTHER" id="PTHR23513:SF6">
    <property type="entry name" value="MAJOR FACILITATOR SUPERFAMILY ASSOCIATED DOMAIN-CONTAINING PROTEIN"/>
    <property type="match status" value="1"/>
</dbReference>
<evidence type="ECO:0000256" key="5">
    <source>
        <dbReference type="ARBA" id="ARBA00022989"/>
    </source>
</evidence>
<evidence type="ECO:0000259" key="8">
    <source>
        <dbReference type="PROSITE" id="PS50850"/>
    </source>
</evidence>
<feature type="transmembrane region" description="Helical" evidence="7">
    <location>
        <begin position="262"/>
        <end position="283"/>
    </location>
</feature>
<sequence length="407" mass="43078">MRSSSPAAARFGSLQVLRHRDYAVFVGGGLMALTGQWMQRVALAWLVWELTRSTLWLGFLSAADLLPATLIGLVGGAIADRVNRYRLVRGCYGVTTVAALVFGGLELAGMLGPRAILVLVLLQGISIALSHPARLALLQSLVPREDSGRAVAVGAVTVNMARLIGPAMGGWLIYYFGISAVFFLCAAMQMVFLACFLIVPDPQEQRAPRPSGSILSEIRDGVVYLWRIPVMPEVLVFLLMSGVFLRSMVELVPAFAARGFEVSAIGVAVMSSTMAAGAVLSGLTVNPGADPSWLVPKIKLCWVIASLAVCVLAFSTAAVPAVCAMAVLGCFMTRGMIMTQTYIQMTVSDRMRGRAVSIFALLSRGSPLFGALAVGAAADRLGLTLPVLTSGAVMLVFSGLALLRQGR</sequence>
<gene>
    <name evidence="9" type="ORF">RM190_20435</name>
</gene>
<dbReference type="InterPro" id="IPR036259">
    <property type="entry name" value="MFS_trans_sf"/>
</dbReference>
<dbReference type="PANTHER" id="PTHR23513">
    <property type="entry name" value="INTEGRAL MEMBRANE EFFLUX PROTEIN-RELATED"/>
    <property type="match status" value="1"/>
</dbReference>
<keyword evidence="6 7" id="KW-0472">Membrane</keyword>
<dbReference type="Gene3D" id="1.20.1250.20">
    <property type="entry name" value="MFS general substrate transporter like domains"/>
    <property type="match status" value="1"/>
</dbReference>
<keyword evidence="10" id="KW-1185">Reference proteome</keyword>
<dbReference type="Proteomes" id="UP001251085">
    <property type="component" value="Unassembled WGS sequence"/>
</dbReference>
<feature type="transmembrane region" description="Helical" evidence="7">
    <location>
        <begin position="91"/>
        <end position="109"/>
    </location>
</feature>
<feature type="transmembrane region" description="Helical" evidence="7">
    <location>
        <begin position="353"/>
        <end position="377"/>
    </location>
</feature>